<dbReference type="PROSITE" id="PS50157">
    <property type="entry name" value="ZINC_FINGER_C2H2_2"/>
    <property type="match status" value="1"/>
</dbReference>
<sequence length="91" mass="10768">EKPYPCPHCDKFFCDVFIRNKHIRDVHNMKPYSCLTCGEKFDRYAFWRLHLAMNEGHQVRNEESLAFDSHLDEGTPDEEPIDEEPGPSRPF</sequence>
<proteinExistence type="predicted"/>
<name>A0AAN5I3S9_9BILA</name>
<evidence type="ECO:0000313" key="5">
    <source>
        <dbReference type="Proteomes" id="UP001328107"/>
    </source>
</evidence>
<dbReference type="Proteomes" id="UP001328107">
    <property type="component" value="Unassembled WGS sequence"/>
</dbReference>
<evidence type="ECO:0000313" key="4">
    <source>
        <dbReference type="EMBL" id="GMR49861.1"/>
    </source>
</evidence>
<feature type="non-terminal residue" evidence="4">
    <location>
        <position position="1"/>
    </location>
</feature>
<dbReference type="InterPro" id="IPR036236">
    <property type="entry name" value="Znf_C2H2_sf"/>
</dbReference>
<dbReference type="SUPFAM" id="SSF57667">
    <property type="entry name" value="beta-beta-alpha zinc fingers"/>
    <property type="match status" value="1"/>
</dbReference>
<keyword evidence="5" id="KW-1185">Reference proteome</keyword>
<feature type="region of interest" description="Disordered" evidence="2">
    <location>
        <begin position="63"/>
        <end position="91"/>
    </location>
</feature>
<feature type="compositionally biased region" description="Basic and acidic residues" evidence="2">
    <location>
        <begin position="63"/>
        <end position="73"/>
    </location>
</feature>
<dbReference type="SMART" id="SM00355">
    <property type="entry name" value="ZnF_C2H2"/>
    <property type="match status" value="2"/>
</dbReference>
<reference evidence="5" key="1">
    <citation type="submission" date="2022-10" db="EMBL/GenBank/DDBJ databases">
        <title>Genome assembly of Pristionchus species.</title>
        <authorList>
            <person name="Yoshida K."/>
            <person name="Sommer R.J."/>
        </authorList>
    </citation>
    <scope>NUCLEOTIDE SEQUENCE [LARGE SCALE GENOMIC DNA]</scope>
    <source>
        <strain evidence="5">RS5460</strain>
    </source>
</reference>
<gene>
    <name evidence="4" type="ORF">PMAYCL1PPCAC_20056</name>
</gene>
<dbReference type="Gene3D" id="3.30.160.60">
    <property type="entry name" value="Classic Zinc Finger"/>
    <property type="match status" value="1"/>
</dbReference>
<keyword evidence="1" id="KW-0862">Zinc</keyword>
<protein>
    <recommendedName>
        <fullName evidence="3">C2H2-type domain-containing protein</fullName>
    </recommendedName>
</protein>
<dbReference type="InterPro" id="IPR013087">
    <property type="entry name" value="Znf_C2H2_type"/>
</dbReference>
<dbReference type="GO" id="GO:0008270">
    <property type="term" value="F:zinc ion binding"/>
    <property type="evidence" value="ECO:0007669"/>
    <property type="project" value="UniProtKB-KW"/>
</dbReference>
<comment type="caution">
    <text evidence="4">The sequence shown here is derived from an EMBL/GenBank/DDBJ whole genome shotgun (WGS) entry which is preliminary data.</text>
</comment>
<accession>A0AAN5I3S9</accession>
<organism evidence="4 5">
    <name type="scientific">Pristionchus mayeri</name>
    <dbReference type="NCBI Taxonomy" id="1317129"/>
    <lineage>
        <taxon>Eukaryota</taxon>
        <taxon>Metazoa</taxon>
        <taxon>Ecdysozoa</taxon>
        <taxon>Nematoda</taxon>
        <taxon>Chromadorea</taxon>
        <taxon>Rhabditida</taxon>
        <taxon>Rhabditina</taxon>
        <taxon>Diplogasteromorpha</taxon>
        <taxon>Diplogasteroidea</taxon>
        <taxon>Neodiplogasteridae</taxon>
        <taxon>Pristionchus</taxon>
    </lineage>
</organism>
<evidence type="ECO:0000259" key="3">
    <source>
        <dbReference type="PROSITE" id="PS50157"/>
    </source>
</evidence>
<feature type="compositionally biased region" description="Acidic residues" evidence="2">
    <location>
        <begin position="74"/>
        <end position="85"/>
    </location>
</feature>
<feature type="domain" description="C2H2-type" evidence="3">
    <location>
        <begin position="4"/>
        <end position="32"/>
    </location>
</feature>
<evidence type="ECO:0000256" key="1">
    <source>
        <dbReference type="PROSITE-ProRule" id="PRU00042"/>
    </source>
</evidence>
<keyword evidence="1" id="KW-0863">Zinc-finger</keyword>
<dbReference type="EMBL" id="BTRK01000004">
    <property type="protein sequence ID" value="GMR49861.1"/>
    <property type="molecule type" value="Genomic_DNA"/>
</dbReference>
<evidence type="ECO:0000256" key="2">
    <source>
        <dbReference type="SAM" id="MobiDB-lite"/>
    </source>
</evidence>
<dbReference type="PROSITE" id="PS00028">
    <property type="entry name" value="ZINC_FINGER_C2H2_1"/>
    <property type="match status" value="1"/>
</dbReference>
<dbReference type="AlphaFoldDB" id="A0AAN5I3S9"/>
<keyword evidence="1" id="KW-0479">Metal-binding</keyword>